<dbReference type="AlphaFoldDB" id="A0A0V1ENW3"/>
<organism evidence="1 2">
    <name type="scientific">Trichinella pseudospiralis</name>
    <name type="common">Parasitic roundworm</name>
    <dbReference type="NCBI Taxonomy" id="6337"/>
    <lineage>
        <taxon>Eukaryota</taxon>
        <taxon>Metazoa</taxon>
        <taxon>Ecdysozoa</taxon>
        <taxon>Nematoda</taxon>
        <taxon>Enoplea</taxon>
        <taxon>Dorylaimia</taxon>
        <taxon>Trichinellida</taxon>
        <taxon>Trichinellidae</taxon>
        <taxon>Trichinella</taxon>
    </lineage>
</organism>
<gene>
    <name evidence="1" type="ORF">T4A_13183</name>
</gene>
<proteinExistence type="predicted"/>
<dbReference type="EMBL" id="JYDR01000018">
    <property type="protein sequence ID" value="KRY75461.1"/>
    <property type="molecule type" value="Genomic_DNA"/>
</dbReference>
<dbReference type="Proteomes" id="UP000054632">
    <property type="component" value="Unassembled WGS sequence"/>
</dbReference>
<comment type="caution">
    <text evidence="1">The sequence shown here is derived from an EMBL/GenBank/DDBJ whole genome shotgun (WGS) entry which is preliminary data.</text>
</comment>
<evidence type="ECO:0000313" key="2">
    <source>
        <dbReference type="Proteomes" id="UP000054632"/>
    </source>
</evidence>
<accession>A0A0V1ENW3</accession>
<protein>
    <submittedName>
        <fullName evidence="1">Uncharacterized protein</fullName>
    </submittedName>
</protein>
<sequence>MPYAAVTTLICTSTNVILVVCTKTGGLEREFEAAKY</sequence>
<name>A0A0V1ENW3_TRIPS</name>
<reference evidence="1 2" key="1">
    <citation type="submission" date="2015-01" db="EMBL/GenBank/DDBJ databases">
        <title>Evolution of Trichinella species and genotypes.</title>
        <authorList>
            <person name="Korhonen P.K."/>
            <person name="Edoardo P."/>
            <person name="Giuseppe L.R."/>
            <person name="Gasser R.B."/>
        </authorList>
    </citation>
    <scope>NUCLEOTIDE SEQUENCE [LARGE SCALE GENOMIC DNA]</scope>
    <source>
        <strain evidence="1">ISS13</strain>
    </source>
</reference>
<evidence type="ECO:0000313" key="1">
    <source>
        <dbReference type="EMBL" id="KRY75461.1"/>
    </source>
</evidence>